<gene>
    <name evidence="2" type="ORF">DPMN_020347</name>
</gene>
<protein>
    <submittedName>
        <fullName evidence="2">Uncharacterized protein</fullName>
    </submittedName>
</protein>
<evidence type="ECO:0000256" key="1">
    <source>
        <dbReference type="SAM" id="MobiDB-lite"/>
    </source>
</evidence>
<proteinExistence type="predicted"/>
<evidence type="ECO:0000313" key="3">
    <source>
        <dbReference type="Proteomes" id="UP000828390"/>
    </source>
</evidence>
<comment type="caution">
    <text evidence="2">The sequence shown here is derived from an EMBL/GenBank/DDBJ whole genome shotgun (WGS) entry which is preliminary data.</text>
</comment>
<reference evidence="2" key="1">
    <citation type="journal article" date="2019" name="bioRxiv">
        <title>The Genome of the Zebra Mussel, Dreissena polymorpha: A Resource for Invasive Species Research.</title>
        <authorList>
            <person name="McCartney M.A."/>
            <person name="Auch B."/>
            <person name="Kono T."/>
            <person name="Mallez S."/>
            <person name="Zhang Y."/>
            <person name="Obille A."/>
            <person name="Becker A."/>
            <person name="Abrahante J.E."/>
            <person name="Garbe J."/>
            <person name="Badalamenti J.P."/>
            <person name="Herman A."/>
            <person name="Mangelson H."/>
            <person name="Liachko I."/>
            <person name="Sullivan S."/>
            <person name="Sone E.D."/>
            <person name="Koren S."/>
            <person name="Silverstein K.A.T."/>
            <person name="Beckman K.B."/>
            <person name="Gohl D.M."/>
        </authorList>
    </citation>
    <scope>NUCLEOTIDE SEQUENCE</scope>
    <source>
        <strain evidence="2">Duluth1</strain>
        <tissue evidence="2">Whole animal</tissue>
    </source>
</reference>
<sequence length="77" mass="8599">MSLRTDKLLLATHNRPDWLKDLCVVPNGNALLNILVETFNSLKNKCCHYRTCNQDPLSQSQPGPPVPVATRTPCPSR</sequence>
<organism evidence="2 3">
    <name type="scientific">Dreissena polymorpha</name>
    <name type="common">Zebra mussel</name>
    <name type="synonym">Mytilus polymorpha</name>
    <dbReference type="NCBI Taxonomy" id="45954"/>
    <lineage>
        <taxon>Eukaryota</taxon>
        <taxon>Metazoa</taxon>
        <taxon>Spiralia</taxon>
        <taxon>Lophotrochozoa</taxon>
        <taxon>Mollusca</taxon>
        <taxon>Bivalvia</taxon>
        <taxon>Autobranchia</taxon>
        <taxon>Heteroconchia</taxon>
        <taxon>Euheterodonta</taxon>
        <taxon>Imparidentia</taxon>
        <taxon>Neoheterodontei</taxon>
        <taxon>Myida</taxon>
        <taxon>Dreissenoidea</taxon>
        <taxon>Dreissenidae</taxon>
        <taxon>Dreissena</taxon>
    </lineage>
</organism>
<dbReference type="EMBL" id="JAIWYP010000001">
    <property type="protein sequence ID" value="KAH3896174.1"/>
    <property type="molecule type" value="Genomic_DNA"/>
</dbReference>
<dbReference type="AlphaFoldDB" id="A0A9D4S849"/>
<evidence type="ECO:0000313" key="2">
    <source>
        <dbReference type="EMBL" id="KAH3896174.1"/>
    </source>
</evidence>
<feature type="region of interest" description="Disordered" evidence="1">
    <location>
        <begin position="54"/>
        <end position="77"/>
    </location>
</feature>
<dbReference type="Proteomes" id="UP000828390">
    <property type="component" value="Unassembled WGS sequence"/>
</dbReference>
<accession>A0A9D4S849</accession>
<keyword evidence="3" id="KW-1185">Reference proteome</keyword>
<reference evidence="2" key="2">
    <citation type="submission" date="2020-11" db="EMBL/GenBank/DDBJ databases">
        <authorList>
            <person name="McCartney M.A."/>
            <person name="Auch B."/>
            <person name="Kono T."/>
            <person name="Mallez S."/>
            <person name="Becker A."/>
            <person name="Gohl D.M."/>
            <person name="Silverstein K.A.T."/>
            <person name="Koren S."/>
            <person name="Bechman K.B."/>
            <person name="Herman A."/>
            <person name="Abrahante J.E."/>
            <person name="Garbe J."/>
        </authorList>
    </citation>
    <scope>NUCLEOTIDE SEQUENCE</scope>
    <source>
        <strain evidence="2">Duluth1</strain>
        <tissue evidence="2">Whole animal</tissue>
    </source>
</reference>
<name>A0A9D4S849_DREPO</name>